<keyword evidence="4" id="KW-1185">Reference proteome</keyword>
<feature type="compositionally biased region" description="Basic and acidic residues" evidence="1">
    <location>
        <begin position="974"/>
        <end position="987"/>
    </location>
</feature>
<evidence type="ECO:0000259" key="2">
    <source>
        <dbReference type="SMART" id="SM00429"/>
    </source>
</evidence>
<accession>C1FEH3</accession>
<dbReference type="InParanoid" id="C1FEH3"/>
<dbReference type="OrthoDB" id="2448405at2759"/>
<dbReference type="InterPro" id="IPR013783">
    <property type="entry name" value="Ig-like_fold"/>
</dbReference>
<name>C1FEH3_MICCC</name>
<dbReference type="AlphaFoldDB" id="C1FEH3"/>
<feature type="region of interest" description="Disordered" evidence="1">
    <location>
        <begin position="972"/>
        <end position="1006"/>
    </location>
</feature>
<protein>
    <recommendedName>
        <fullName evidence="2">IPT/TIG domain-containing protein</fullName>
    </recommendedName>
</protein>
<dbReference type="EMBL" id="CP001574">
    <property type="protein sequence ID" value="ACO68960.1"/>
    <property type="molecule type" value="Genomic_DNA"/>
</dbReference>
<dbReference type="KEGG" id="mis:MICPUN_55440"/>
<evidence type="ECO:0000256" key="1">
    <source>
        <dbReference type="SAM" id="MobiDB-lite"/>
    </source>
</evidence>
<dbReference type="InterPro" id="IPR014756">
    <property type="entry name" value="Ig_E-set"/>
</dbReference>
<reference evidence="3 4" key="1">
    <citation type="journal article" date="2009" name="Science">
        <title>Green evolution and dynamic adaptations revealed by genomes of the marine picoeukaryotes Micromonas.</title>
        <authorList>
            <person name="Worden A.Z."/>
            <person name="Lee J.H."/>
            <person name="Mock T."/>
            <person name="Rouze P."/>
            <person name="Simmons M.P."/>
            <person name="Aerts A.L."/>
            <person name="Allen A.E."/>
            <person name="Cuvelier M.L."/>
            <person name="Derelle E."/>
            <person name="Everett M.V."/>
            <person name="Foulon E."/>
            <person name="Grimwood J."/>
            <person name="Gundlach H."/>
            <person name="Henrissat B."/>
            <person name="Napoli C."/>
            <person name="McDonald S.M."/>
            <person name="Parker M.S."/>
            <person name="Rombauts S."/>
            <person name="Salamov A."/>
            <person name="Von Dassow P."/>
            <person name="Badger J.H."/>
            <person name="Coutinho P.M."/>
            <person name="Demir E."/>
            <person name="Dubchak I."/>
            <person name="Gentemann C."/>
            <person name="Eikrem W."/>
            <person name="Gready J.E."/>
            <person name="John U."/>
            <person name="Lanier W."/>
            <person name="Lindquist E.A."/>
            <person name="Lucas S."/>
            <person name="Mayer K.F."/>
            <person name="Moreau H."/>
            <person name="Not F."/>
            <person name="Otillar R."/>
            <person name="Panaud O."/>
            <person name="Pangilinan J."/>
            <person name="Paulsen I."/>
            <person name="Piegu B."/>
            <person name="Poliakov A."/>
            <person name="Robbens S."/>
            <person name="Schmutz J."/>
            <person name="Toulza E."/>
            <person name="Wyss T."/>
            <person name="Zelensky A."/>
            <person name="Zhou K."/>
            <person name="Armbrust E.V."/>
            <person name="Bhattacharya D."/>
            <person name="Goodenough U.W."/>
            <person name="Van de Peer Y."/>
            <person name="Grigoriev I.V."/>
        </authorList>
    </citation>
    <scope>NUCLEOTIDE SEQUENCE [LARGE SCALE GENOMIC DNA]</scope>
    <source>
        <strain evidence="4">RCC299 / NOUM17</strain>
    </source>
</reference>
<proteinExistence type="predicted"/>
<dbReference type="Pfam" id="PF01833">
    <property type="entry name" value="TIG"/>
    <property type="match status" value="1"/>
</dbReference>
<dbReference type="Gene3D" id="2.60.40.10">
    <property type="entry name" value="Immunoglobulins"/>
    <property type="match status" value="1"/>
</dbReference>
<gene>
    <name evidence="3" type="ORF">MICPUN_55440</name>
</gene>
<evidence type="ECO:0000313" key="4">
    <source>
        <dbReference type="Proteomes" id="UP000002009"/>
    </source>
</evidence>
<dbReference type="SUPFAM" id="SSF81296">
    <property type="entry name" value="E set domains"/>
    <property type="match status" value="1"/>
</dbReference>
<dbReference type="Proteomes" id="UP000002009">
    <property type="component" value="Chromosome 1"/>
</dbReference>
<dbReference type="RefSeq" id="XP_002507702.1">
    <property type="nucleotide sequence ID" value="XM_002507656.1"/>
</dbReference>
<sequence>MLPRAFWKSQTVLTPIQFELLIALNLIFCFSPKSVALGTSSGEPIDLASVNSSRTFPLSQRNVATNEEGRDENSVTNSLDLYSNSVLDIFSKRFDFYPGNLPYGSIVRKKHGKWAVPKVFRLYPRSGPSIGGTKITVHGARFLSTGREVCRFGRESDRLKYDLVRANILTETKLTCKTPKQNKSGSVAVAVSLDGVVFSGGTVSAVQGSGSFIFFTFTDHVPSGEFSIDNTTGPFSGGTQITVTLSATRSGKNQATLRSYFNFTKRVYLRDMRTTFSNDISRSEVSYMNESRMNSSNRYAQVVLEGTPYEVIYPTSGTLRELKLGAEHLSGDFPYRNFSLVDQKAVENAAIAMQNASRNMHGCISSTHKKTIDCLSSLEPHVLVTEKRVLEYTTNQKNSSTATYGRFEPSTLAKCMFSFPGKLWPFETSEHIIFSEIVTSPARWIGYNKIQCTSPQRIRPHPNISVHYFSQVHNLSDVHRNVTVFEMAVIRISNDGIHFSEPVGTFTFKNAIPKIFNVYTEQESGAHKARGPWSGKTEIYINGTDFLASDNLMARFVVLNETRNNLDLELVPLSVLEQRNGQCYFDTNEQIRCISPSWYPDEQLQKQTGSLAPCFRTNVEISNDGGSRWSSAEDKFLYCPIFVSTYGSNSWGEGTPRLPFRDLSRAIQASLSRPRSYFIRKGGVRHSRILGGRQHRGVERRGSGLVRYINLDQIYLMDGIYRDRMGIYGPEQNLNLAAHGRVIEVIAQNHGRAFIDCSGNDVDALRPFDLNDHHGFDIEQHGSISFKDVGIVRCTGSIRWEAFESHDKHELSTKHSKRRRVIPLAMMTICEKARHLQSDSIDVLESYVAVESDAADEGTDAIHFCHQAAQYVESDVDYIELSLVNESGLSVAMLTGTAISAFSVSNNHTSEGDGTSDASRRRLLLLRSSRLRLDAITFLSNAQLSAWMHRTHSKGNDESTAVDSGRKVFPAIPEHTKVQGGEDEHTQTSHLDGSNFRNRFQGSRLQ</sequence>
<feature type="domain" description="IPT/TIG" evidence="2">
    <location>
        <begin position="116"/>
        <end position="215"/>
    </location>
</feature>
<dbReference type="InterPro" id="IPR002909">
    <property type="entry name" value="IPT_dom"/>
</dbReference>
<dbReference type="GeneID" id="8250235"/>
<evidence type="ECO:0000313" key="3">
    <source>
        <dbReference type="EMBL" id="ACO68960.1"/>
    </source>
</evidence>
<organism evidence="3 4">
    <name type="scientific">Micromonas commoda (strain RCC299 / NOUM17 / CCMP2709)</name>
    <name type="common">Picoplanktonic green alga</name>
    <dbReference type="NCBI Taxonomy" id="296587"/>
    <lineage>
        <taxon>Eukaryota</taxon>
        <taxon>Viridiplantae</taxon>
        <taxon>Chlorophyta</taxon>
        <taxon>Mamiellophyceae</taxon>
        <taxon>Mamiellales</taxon>
        <taxon>Mamiellaceae</taxon>
        <taxon>Micromonas</taxon>
    </lineage>
</organism>
<feature type="compositionally biased region" description="Polar residues" evidence="1">
    <location>
        <begin position="988"/>
        <end position="1006"/>
    </location>
</feature>
<dbReference type="SMART" id="SM00429">
    <property type="entry name" value="IPT"/>
    <property type="match status" value="1"/>
</dbReference>